<dbReference type="PROSITE" id="PS51283">
    <property type="entry name" value="DUSP"/>
    <property type="match status" value="1"/>
</dbReference>
<dbReference type="Pfam" id="PF06337">
    <property type="entry name" value="DUSP"/>
    <property type="match status" value="1"/>
</dbReference>
<keyword evidence="4" id="KW-0788">Thiol protease</keyword>
<dbReference type="FunFam" id="3.30.2230.10:FF:000002">
    <property type="entry name" value="Ubiquitinyl hydrolase 1"/>
    <property type="match status" value="1"/>
</dbReference>
<evidence type="ECO:0000259" key="5">
    <source>
        <dbReference type="PROSITE" id="PS51283"/>
    </source>
</evidence>
<evidence type="ECO:0000313" key="7">
    <source>
        <dbReference type="Proteomes" id="UP000250572"/>
    </source>
</evidence>
<dbReference type="Proteomes" id="UP000250572">
    <property type="component" value="Unassembled WGS sequence"/>
</dbReference>
<protein>
    <recommendedName>
        <fullName evidence="2">ubiquitinyl hydrolase 1</fullName>
        <ecNumber evidence="2">3.4.19.12</ecNumber>
    </recommendedName>
</protein>
<keyword evidence="3" id="KW-0833">Ubl conjugation pathway</keyword>
<comment type="caution">
    <text evidence="6">The sequence shown here is derived from an EMBL/GenBank/DDBJ whole genome shotgun (WGS) entry which is preliminary data.</text>
</comment>
<dbReference type="AlphaFoldDB" id="A0A315W4N8"/>
<sequence length="215" mass="24461">MIRNLFERFPLFAGIPPNKYQYIDDLVVIVPQNVWEYLYNRLIKLCLIEISDHPYLSTNLSLRICVTVFSFGGGPAVNHLYMCAICQVEIEALAKRRKTEIDTFIKLNKEFQAEEAPSVILCISMQWFREWENFVKGKDNEPPGPIDNSKIGVMKGGHIQLKQGADYGQISEETWQYLLGIYGGGPEIAVRQTVVPADPDSLHGERKIEAETRAL</sequence>
<dbReference type="EMBL" id="NHOQ01001156">
    <property type="protein sequence ID" value="PWA26748.1"/>
    <property type="molecule type" value="Genomic_DNA"/>
</dbReference>
<reference evidence="6 7" key="1">
    <citation type="journal article" date="2018" name="G3 (Bethesda)">
        <title>A High-Quality Reference Genome for the Invasive Mosquitofish Gambusia affinis Using a Chicago Library.</title>
        <authorList>
            <person name="Hoffberg S.L."/>
            <person name="Troendle N.J."/>
            <person name="Glenn T.C."/>
            <person name="Mahmud O."/>
            <person name="Louha S."/>
            <person name="Chalopin D."/>
            <person name="Bennetzen J.L."/>
            <person name="Mauricio R."/>
        </authorList>
    </citation>
    <scope>NUCLEOTIDE SEQUENCE [LARGE SCALE GENOMIC DNA]</scope>
    <source>
        <strain evidence="6">NE01/NJP1002.9</strain>
        <tissue evidence="6">Muscle</tissue>
    </source>
</reference>
<dbReference type="SMART" id="SM00695">
    <property type="entry name" value="DUSP"/>
    <property type="match status" value="1"/>
</dbReference>
<name>A0A315W4N8_GAMAF</name>
<gene>
    <name evidence="6" type="ORF">CCH79_00001081</name>
</gene>
<comment type="catalytic activity">
    <reaction evidence="1">
        <text>Thiol-dependent hydrolysis of ester, thioester, amide, peptide and isopeptide bonds formed by the C-terminal Gly of ubiquitin (a 76-residue protein attached to proteins as an intracellular targeting signal).</text>
        <dbReference type="EC" id="3.4.19.12"/>
    </reaction>
</comment>
<dbReference type="EC" id="3.4.19.12" evidence="2"/>
<dbReference type="InterPro" id="IPR035927">
    <property type="entry name" value="DUSP-like_sf"/>
</dbReference>
<evidence type="ECO:0000256" key="1">
    <source>
        <dbReference type="ARBA" id="ARBA00000707"/>
    </source>
</evidence>
<evidence type="ECO:0000256" key="4">
    <source>
        <dbReference type="ARBA" id="ARBA00022807"/>
    </source>
</evidence>
<proteinExistence type="predicted"/>
<dbReference type="Gene3D" id="3.30.2230.10">
    <property type="entry name" value="DUSP-like"/>
    <property type="match status" value="1"/>
</dbReference>
<keyword evidence="7" id="KW-1185">Reference proteome</keyword>
<feature type="domain" description="DUSP" evidence="5">
    <location>
        <begin position="92"/>
        <end position="194"/>
    </location>
</feature>
<evidence type="ECO:0000313" key="6">
    <source>
        <dbReference type="EMBL" id="PWA26748.1"/>
    </source>
</evidence>
<organism evidence="6 7">
    <name type="scientific">Gambusia affinis</name>
    <name type="common">Western mosquitofish</name>
    <name type="synonym">Heterandria affinis</name>
    <dbReference type="NCBI Taxonomy" id="33528"/>
    <lineage>
        <taxon>Eukaryota</taxon>
        <taxon>Metazoa</taxon>
        <taxon>Chordata</taxon>
        <taxon>Craniata</taxon>
        <taxon>Vertebrata</taxon>
        <taxon>Euteleostomi</taxon>
        <taxon>Actinopterygii</taxon>
        <taxon>Neopterygii</taxon>
        <taxon>Teleostei</taxon>
        <taxon>Neoteleostei</taxon>
        <taxon>Acanthomorphata</taxon>
        <taxon>Ovalentaria</taxon>
        <taxon>Atherinomorphae</taxon>
        <taxon>Cyprinodontiformes</taxon>
        <taxon>Poeciliidae</taxon>
        <taxon>Poeciliinae</taxon>
        <taxon>Gambusia</taxon>
    </lineage>
</organism>
<evidence type="ECO:0000256" key="2">
    <source>
        <dbReference type="ARBA" id="ARBA00012759"/>
    </source>
</evidence>
<dbReference type="InterPro" id="IPR006615">
    <property type="entry name" value="Pept_C19_DUSP"/>
</dbReference>
<keyword evidence="4" id="KW-0645">Protease</keyword>
<dbReference type="SUPFAM" id="SSF143791">
    <property type="entry name" value="DUSP-like"/>
    <property type="match status" value="1"/>
</dbReference>
<keyword evidence="4" id="KW-0378">Hydrolase</keyword>
<dbReference type="STRING" id="33528.ENSGAFP00000020263"/>
<dbReference type="GO" id="GO:0004843">
    <property type="term" value="F:cysteine-type deubiquitinase activity"/>
    <property type="evidence" value="ECO:0007669"/>
    <property type="project" value="UniProtKB-EC"/>
</dbReference>
<accession>A0A315W4N8</accession>
<evidence type="ECO:0000256" key="3">
    <source>
        <dbReference type="ARBA" id="ARBA00022786"/>
    </source>
</evidence>